<evidence type="ECO:0000313" key="6">
    <source>
        <dbReference type="RefSeq" id="XP_022300689.1"/>
    </source>
</evidence>
<dbReference type="RefSeq" id="XP_022300689.1">
    <property type="nucleotide sequence ID" value="XM_022444981.1"/>
</dbReference>
<dbReference type="SUPFAM" id="SSF56204">
    <property type="entry name" value="Hect, E3 ligase catalytic domain"/>
    <property type="match status" value="1"/>
</dbReference>
<evidence type="ECO:0000256" key="3">
    <source>
        <dbReference type="SAM" id="MobiDB-lite"/>
    </source>
</evidence>
<keyword evidence="5" id="KW-1185">Reference proteome</keyword>
<dbReference type="GO" id="GO:0004842">
    <property type="term" value="F:ubiquitin-protein transferase activity"/>
    <property type="evidence" value="ECO:0007669"/>
    <property type="project" value="InterPro"/>
</dbReference>
<dbReference type="InterPro" id="IPR000569">
    <property type="entry name" value="HECT_dom"/>
</dbReference>
<dbReference type="OrthoDB" id="5988852at2759"/>
<evidence type="ECO:0000256" key="1">
    <source>
        <dbReference type="ARBA" id="ARBA00022786"/>
    </source>
</evidence>
<gene>
    <name evidence="6" type="primary">LOC111108896</name>
</gene>
<dbReference type="Gene3D" id="1.10.150.50">
    <property type="entry name" value="Transcription Factor, Ets-1"/>
    <property type="match status" value="1"/>
</dbReference>
<organism evidence="5 6">
    <name type="scientific">Crassostrea virginica</name>
    <name type="common">Eastern oyster</name>
    <dbReference type="NCBI Taxonomy" id="6565"/>
    <lineage>
        <taxon>Eukaryota</taxon>
        <taxon>Metazoa</taxon>
        <taxon>Spiralia</taxon>
        <taxon>Lophotrochozoa</taxon>
        <taxon>Mollusca</taxon>
        <taxon>Bivalvia</taxon>
        <taxon>Autobranchia</taxon>
        <taxon>Pteriomorphia</taxon>
        <taxon>Ostreida</taxon>
        <taxon>Ostreoidea</taxon>
        <taxon>Ostreidae</taxon>
        <taxon>Crassostrea</taxon>
    </lineage>
</organism>
<evidence type="ECO:0000259" key="4">
    <source>
        <dbReference type="PROSITE" id="PS50237"/>
    </source>
</evidence>
<dbReference type="SUPFAM" id="SSF47769">
    <property type="entry name" value="SAM/Pointed domain"/>
    <property type="match status" value="1"/>
</dbReference>
<evidence type="ECO:0000313" key="5">
    <source>
        <dbReference type="Proteomes" id="UP000694844"/>
    </source>
</evidence>
<dbReference type="KEGG" id="cvn:111108896"/>
<dbReference type="InterPro" id="IPR035983">
    <property type="entry name" value="Hect_E3_ubiquitin_ligase"/>
</dbReference>
<feature type="compositionally biased region" description="Basic and acidic residues" evidence="3">
    <location>
        <begin position="64"/>
        <end position="77"/>
    </location>
</feature>
<feature type="region of interest" description="Disordered" evidence="3">
    <location>
        <begin position="64"/>
        <end position="85"/>
    </location>
</feature>
<dbReference type="Proteomes" id="UP000694844">
    <property type="component" value="Chromosome 8"/>
</dbReference>
<protein>
    <submittedName>
        <fullName evidence="6">Uncharacterized protein LOC111108896</fullName>
    </submittedName>
</protein>
<accession>A0A8B8BD38</accession>
<dbReference type="InterPro" id="IPR013761">
    <property type="entry name" value="SAM/pointed_sf"/>
</dbReference>
<proteinExistence type="predicted"/>
<dbReference type="AlphaFoldDB" id="A0A8B8BD38"/>
<comment type="caution">
    <text evidence="2">Lacks conserved residue(s) required for the propagation of feature annotation.</text>
</comment>
<sequence>MAQKMMQVLKELNLDHLIPNFEREDIDINVCMGLTEEQLIRLGVKTIGERARLNSRVRSELRETDRDNVDSAVKTKSEGAAVNTPSCSSSLLNQRNLLFGRGKKLQKRKSGVTDNAYNRPKKKNTWTITVVCLAEKNAKNVPTPLEKEKLFRAGLGPRKIQFLSDDTEADVLRKIACSESSLMDRTDCKGFPQLQDCGGFELLQCRQNSRTLTLIECEWSVKSLKTFLGYQAKIYVRPIQKNLSIEPIDTISESNSEKMQCQNCSQTFFIRELRGHINSCGNDLKSCTSDTDGEELPDPGLYRHVSDELSSTDDFNNNVKVHDAIIYVQDAMPQSCINTESGEVHIVVDPTPSSVSEGSHHVVIGNSPENTQSVMVHKAPEMDCLLNAEKDELEISQNILYSNSTNTCMSEKEEQIVHVTSPDPDEKQCPIMKAIQNCVNQEITDPVEILRFLQSEIITGRKLEAGGTQDDDPCGVDEIGKSDDTNFIIVDRSDILATSFDEINTIKDDDLKKTLEVQFYGEAAVDQGGPRKEFFRLALNEIQKKYFEKGLRDFMKNDYIVVGKIMALSVLQNGKLPTFMTEEMLDSIFKDTEPESLCLKNLRTGLDKLGLVKVGILLPAFKHLFRPSHIALTNRAVVRILEPKFSENGSNHRVYENKVYAAYLRYLREVASKYNKRSLVLSTPFEK</sequence>
<dbReference type="PROSITE" id="PS50237">
    <property type="entry name" value="HECT"/>
    <property type="match status" value="1"/>
</dbReference>
<evidence type="ECO:0000256" key="2">
    <source>
        <dbReference type="PROSITE-ProRule" id="PRU00104"/>
    </source>
</evidence>
<dbReference type="Gene3D" id="3.90.1750.10">
    <property type="entry name" value="Hect, E3 ligase catalytic domains"/>
    <property type="match status" value="1"/>
</dbReference>
<reference evidence="6" key="1">
    <citation type="submission" date="2025-08" db="UniProtKB">
        <authorList>
            <consortium name="RefSeq"/>
        </authorList>
    </citation>
    <scope>IDENTIFICATION</scope>
    <source>
        <tissue evidence="6">Whole sample</tissue>
    </source>
</reference>
<feature type="domain" description="HECT" evidence="4">
    <location>
        <begin position="507"/>
        <end position="542"/>
    </location>
</feature>
<dbReference type="CDD" id="cd09487">
    <property type="entry name" value="SAM_superfamily"/>
    <property type="match status" value="1"/>
</dbReference>
<dbReference type="Pfam" id="PF07647">
    <property type="entry name" value="SAM_2"/>
    <property type="match status" value="1"/>
</dbReference>
<name>A0A8B8BD38_CRAVI</name>
<dbReference type="InterPro" id="IPR001660">
    <property type="entry name" value="SAM"/>
</dbReference>
<dbReference type="GeneID" id="111108896"/>
<keyword evidence="1 2" id="KW-0833">Ubl conjugation pathway</keyword>